<evidence type="ECO:0000256" key="1">
    <source>
        <dbReference type="SAM" id="MobiDB-lite"/>
    </source>
</evidence>
<protein>
    <submittedName>
        <fullName evidence="2">Uncharacterized protein</fullName>
    </submittedName>
</protein>
<reference evidence="2 3" key="1">
    <citation type="journal article" date="2020" name="ISME J.">
        <title>Uncovering the hidden diversity of litter-decomposition mechanisms in mushroom-forming fungi.</title>
        <authorList>
            <person name="Floudas D."/>
            <person name="Bentzer J."/>
            <person name="Ahren D."/>
            <person name="Johansson T."/>
            <person name="Persson P."/>
            <person name="Tunlid A."/>
        </authorList>
    </citation>
    <scope>NUCLEOTIDE SEQUENCE [LARGE SCALE GENOMIC DNA]</scope>
    <source>
        <strain evidence="2 3">CBS 175.51</strain>
    </source>
</reference>
<evidence type="ECO:0000313" key="3">
    <source>
        <dbReference type="Proteomes" id="UP000541558"/>
    </source>
</evidence>
<keyword evidence="3" id="KW-1185">Reference proteome</keyword>
<accession>A0A8H5C105</accession>
<dbReference type="AlphaFoldDB" id="A0A8H5C105"/>
<feature type="compositionally biased region" description="Polar residues" evidence="1">
    <location>
        <begin position="267"/>
        <end position="278"/>
    </location>
</feature>
<organism evidence="2 3">
    <name type="scientific">Ephemerocybe angulata</name>
    <dbReference type="NCBI Taxonomy" id="980116"/>
    <lineage>
        <taxon>Eukaryota</taxon>
        <taxon>Fungi</taxon>
        <taxon>Dikarya</taxon>
        <taxon>Basidiomycota</taxon>
        <taxon>Agaricomycotina</taxon>
        <taxon>Agaricomycetes</taxon>
        <taxon>Agaricomycetidae</taxon>
        <taxon>Agaricales</taxon>
        <taxon>Agaricineae</taxon>
        <taxon>Psathyrellaceae</taxon>
        <taxon>Ephemerocybe</taxon>
    </lineage>
</organism>
<dbReference type="PANTHER" id="PTHR38698:SF1">
    <property type="entry name" value="FUNGAL PROTEIN"/>
    <property type="match status" value="1"/>
</dbReference>
<dbReference type="EMBL" id="JAACJK010000109">
    <property type="protein sequence ID" value="KAF5333135.1"/>
    <property type="molecule type" value="Genomic_DNA"/>
</dbReference>
<feature type="region of interest" description="Disordered" evidence="1">
    <location>
        <begin position="241"/>
        <end position="284"/>
    </location>
</feature>
<dbReference type="Pfam" id="PF17104">
    <property type="entry name" value="YBL010C_LAA2"/>
    <property type="match status" value="1"/>
</dbReference>
<feature type="compositionally biased region" description="Low complexity" evidence="1">
    <location>
        <begin position="257"/>
        <end position="266"/>
    </location>
</feature>
<feature type="compositionally biased region" description="Acidic residues" evidence="1">
    <location>
        <begin position="61"/>
        <end position="74"/>
    </location>
</feature>
<dbReference type="InterPro" id="IPR031355">
    <property type="entry name" value="YBL010C/LAA2-like"/>
</dbReference>
<dbReference type="Proteomes" id="UP000541558">
    <property type="component" value="Unassembled WGS sequence"/>
</dbReference>
<dbReference type="PANTHER" id="PTHR38698">
    <property type="entry name" value="EXPRESSED PROTEIN"/>
    <property type="match status" value="1"/>
</dbReference>
<sequence length="376" mass="41546">MGKPLNHTAISNLSVYAAISYLTYPMDDLTFGADVWATPDPVEQPAPLPESKRKPPAPLNLEDDDFDDAPFNDFDDFGAPAEAAEFDTKDDDFGDFEDFEEASEIAHAPAFQGTVFGEPSIAGPSGHRPWQPLQVDPVSSYGDLQEEVYEILDPIWAAEDISRITTDDPMREVEGVGQILVTSSSRQVYKMLLEPPSSSRPPNWTRSRIRRQHLISLGIPVNLDEVLPKANGRSLPMLEVHTRPMSAPPGAFKARSSHSNHPSRSSTPVSQGPQSNLVAQFGPKPDLETSKIRRLLDLDADYLKMQPLANLERVLNDLRMQTANTSSVLTYLLQSRDALQQDSETYNGLIANLVSEMAQKVKSGKPPSRSMSRHGR</sequence>
<dbReference type="OrthoDB" id="5378975at2759"/>
<evidence type="ECO:0000313" key="2">
    <source>
        <dbReference type="EMBL" id="KAF5333135.1"/>
    </source>
</evidence>
<proteinExistence type="predicted"/>
<feature type="region of interest" description="Disordered" evidence="1">
    <location>
        <begin position="38"/>
        <end position="74"/>
    </location>
</feature>
<name>A0A8H5C105_9AGAR</name>
<comment type="caution">
    <text evidence="2">The sequence shown here is derived from an EMBL/GenBank/DDBJ whole genome shotgun (WGS) entry which is preliminary data.</text>
</comment>
<gene>
    <name evidence="2" type="ORF">D9611_002554</name>
</gene>